<feature type="compositionally biased region" description="Basic and acidic residues" evidence="1">
    <location>
        <begin position="289"/>
        <end position="308"/>
    </location>
</feature>
<organism evidence="2 3">
    <name type="scientific">Cronartium quercuum f. sp. fusiforme G11</name>
    <dbReference type="NCBI Taxonomy" id="708437"/>
    <lineage>
        <taxon>Eukaryota</taxon>
        <taxon>Fungi</taxon>
        <taxon>Dikarya</taxon>
        <taxon>Basidiomycota</taxon>
        <taxon>Pucciniomycotina</taxon>
        <taxon>Pucciniomycetes</taxon>
        <taxon>Pucciniales</taxon>
        <taxon>Coleosporiaceae</taxon>
        <taxon>Cronartium</taxon>
    </lineage>
</organism>
<dbReference type="PANTHER" id="PTHR37096:SF1">
    <property type="entry name" value="AAA+ ATPASE DOMAIN-CONTAINING PROTEIN"/>
    <property type="match status" value="1"/>
</dbReference>
<dbReference type="SUPFAM" id="SSF52540">
    <property type="entry name" value="P-loop containing nucleoside triphosphate hydrolases"/>
    <property type="match status" value="1"/>
</dbReference>
<dbReference type="Proteomes" id="UP000886653">
    <property type="component" value="Unassembled WGS sequence"/>
</dbReference>
<evidence type="ECO:0000313" key="3">
    <source>
        <dbReference type="Proteomes" id="UP000886653"/>
    </source>
</evidence>
<dbReference type="InterPro" id="IPR051667">
    <property type="entry name" value="Archaeal_ATPase_domain"/>
</dbReference>
<dbReference type="AlphaFoldDB" id="A0A9P6NIP7"/>
<comment type="caution">
    <text evidence="2">The sequence shown here is derived from an EMBL/GenBank/DDBJ whole genome shotgun (WGS) entry which is preliminary data.</text>
</comment>
<name>A0A9P6NIP7_9BASI</name>
<evidence type="ECO:0008006" key="4">
    <source>
        <dbReference type="Google" id="ProtNLM"/>
    </source>
</evidence>
<protein>
    <recommendedName>
        <fullName evidence="4">ATPase domain-containing protein</fullName>
    </recommendedName>
</protein>
<evidence type="ECO:0000313" key="2">
    <source>
        <dbReference type="EMBL" id="KAG0144902.1"/>
    </source>
</evidence>
<reference evidence="2" key="1">
    <citation type="submission" date="2013-11" db="EMBL/GenBank/DDBJ databases">
        <title>Genome sequence of the fusiform rust pathogen reveals effectors for host alternation and coevolution with pine.</title>
        <authorList>
            <consortium name="DOE Joint Genome Institute"/>
            <person name="Smith K."/>
            <person name="Pendleton A."/>
            <person name="Kubisiak T."/>
            <person name="Anderson C."/>
            <person name="Salamov A."/>
            <person name="Aerts A."/>
            <person name="Riley R."/>
            <person name="Clum A."/>
            <person name="Lindquist E."/>
            <person name="Ence D."/>
            <person name="Campbell M."/>
            <person name="Kronenberg Z."/>
            <person name="Feau N."/>
            <person name="Dhillon B."/>
            <person name="Hamelin R."/>
            <person name="Burleigh J."/>
            <person name="Smith J."/>
            <person name="Yandell M."/>
            <person name="Nelson C."/>
            <person name="Grigoriev I."/>
            <person name="Davis J."/>
        </authorList>
    </citation>
    <scope>NUCLEOTIDE SEQUENCE</scope>
    <source>
        <strain evidence="2">G11</strain>
    </source>
</reference>
<sequence>MTSSPALAVRIRLASACITVRPELRLHCDVLGSNRSPCRQHVFSKATFQPAPRRTFFGIGEVLGILANPGETLRSLADSKRLLEETRAEMLEQHERAQIPPKHTFSPLPGFYHREKEIKVVETCLSSVPNFTVVFGGTSVGKTALLRQVLTHERYHVLHFDLRIAGFADLPSLFFSLSCQMEQFFVDLASKLEGYDTFETEALAFKHTRLDVERRVEKTGARVKTSDIAHLLELFQSSLLKYWEFTPKDPNDPETADESTQKPIKEWEKAKLEKAKKLLSQTDAEIVTAKKQEEMQKPKGLEESRSVQEPDEETEPKCESSKTADSFEQLEDGKEKSWKPPTKKVPVFFLDEAHKLPNLIKDGEAMKCILDALLVLTKQDRLCHVLHATSDPFYLYWLRDHMKVLAHCTIITIGDPSKAEAQQYFNENLVGTLKKKLDQQPVYDARQGKEGDLVLKHEEKNGKESGVAGGYTLDFEAVYKTFGGKLAHLQGFVSDYLNSGGTLKPEDSSQFLQAYALLHYHLVHAEQNIDQINENHQTLHPTTNSQTDQQSGLELANYATKTNQPRSFTASDLLYVMQSLTRLRESEPVSQQDYPDFRPPSSEPMNLTLPYFELCRKIGVRSVDAMIRHQILDLRWNRSVSAEGESQTHERAEMNPMILPTSPVMRCAMKKVVDEYLETNSCLTND</sequence>
<dbReference type="OrthoDB" id="2504261at2759"/>
<dbReference type="Gene3D" id="3.40.50.300">
    <property type="entry name" value="P-loop containing nucleotide triphosphate hydrolases"/>
    <property type="match status" value="1"/>
</dbReference>
<proteinExistence type="predicted"/>
<dbReference type="InterPro" id="IPR027417">
    <property type="entry name" value="P-loop_NTPase"/>
</dbReference>
<gene>
    <name evidence="2" type="ORF">CROQUDRAFT_46573</name>
</gene>
<dbReference type="EMBL" id="MU167286">
    <property type="protein sequence ID" value="KAG0144902.1"/>
    <property type="molecule type" value="Genomic_DNA"/>
</dbReference>
<keyword evidence="3" id="KW-1185">Reference proteome</keyword>
<feature type="region of interest" description="Disordered" evidence="1">
    <location>
        <begin position="289"/>
        <end position="339"/>
    </location>
</feature>
<evidence type="ECO:0000256" key="1">
    <source>
        <dbReference type="SAM" id="MobiDB-lite"/>
    </source>
</evidence>
<accession>A0A9P6NIP7</accession>
<dbReference type="PANTHER" id="PTHR37096">
    <property type="entry name" value="YALI0E33429P"/>
    <property type="match status" value="1"/>
</dbReference>